<dbReference type="AlphaFoldDB" id="A0A179GC67"/>
<proteinExistence type="predicted"/>
<organism evidence="1 2">
    <name type="scientific">Purpureocillium lilacinum</name>
    <name type="common">Paecilomyces lilacinus</name>
    <dbReference type="NCBI Taxonomy" id="33203"/>
    <lineage>
        <taxon>Eukaryota</taxon>
        <taxon>Fungi</taxon>
        <taxon>Dikarya</taxon>
        <taxon>Ascomycota</taxon>
        <taxon>Pezizomycotina</taxon>
        <taxon>Sordariomycetes</taxon>
        <taxon>Hypocreomycetidae</taxon>
        <taxon>Hypocreales</taxon>
        <taxon>Ophiocordycipitaceae</taxon>
        <taxon>Purpureocillium</taxon>
    </lineage>
</organism>
<dbReference type="EMBL" id="LSBH01000008">
    <property type="protein sequence ID" value="OAQ75100.1"/>
    <property type="molecule type" value="Genomic_DNA"/>
</dbReference>
<gene>
    <name evidence="1" type="ORF">VFPBJ_09075</name>
</gene>
<evidence type="ECO:0000313" key="1">
    <source>
        <dbReference type="EMBL" id="OAQ75100.1"/>
    </source>
</evidence>
<evidence type="ECO:0000313" key="2">
    <source>
        <dbReference type="Proteomes" id="UP000078240"/>
    </source>
</evidence>
<dbReference type="Proteomes" id="UP000078240">
    <property type="component" value="Unassembled WGS sequence"/>
</dbReference>
<protein>
    <submittedName>
        <fullName evidence="1">Uncharacterized protein</fullName>
    </submittedName>
</protein>
<name>A0A179GC67_PURLI</name>
<reference evidence="1 2" key="1">
    <citation type="submission" date="2016-01" db="EMBL/GenBank/DDBJ databases">
        <title>Biosynthesis of antibiotic leucinostatins and their inhibition on Phytophthora in bio-control Purpureocillium lilacinum.</title>
        <authorList>
            <person name="Wang G."/>
            <person name="Liu Z."/>
            <person name="Lin R."/>
            <person name="Li E."/>
            <person name="Mao Z."/>
            <person name="Ling J."/>
            <person name="Yin W."/>
            <person name="Xie B."/>
        </authorList>
    </citation>
    <scope>NUCLEOTIDE SEQUENCE [LARGE SCALE GENOMIC DNA]</scope>
    <source>
        <strain evidence="1">PLBJ-1</strain>
    </source>
</reference>
<accession>A0A179GC67</accession>
<comment type="caution">
    <text evidence="1">The sequence shown here is derived from an EMBL/GenBank/DDBJ whole genome shotgun (WGS) entry which is preliminary data.</text>
</comment>
<sequence>MVWASRSVSAVVVRSVHDIHNRWCNSKPWCHHQSSARCGVRLTTRLSTRLGRSPARLLMRTATAAVPRCCAYYRCKRRRHPPRHRVVNQWAANTTSRVRTYSRRDDKGADLVKSFPALFSISRLVSKRFMSSAEAT</sequence>